<dbReference type="Gene3D" id="3.40.710.10">
    <property type="entry name" value="DD-peptidase/beta-lactamase superfamily"/>
    <property type="match status" value="1"/>
</dbReference>
<keyword evidence="7" id="KW-0007">Acetylation</keyword>
<evidence type="ECO:0000313" key="14">
    <source>
        <dbReference type="Ensembl" id="ENSSRHP00000006889.1"/>
    </source>
</evidence>
<evidence type="ECO:0000256" key="11">
    <source>
        <dbReference type="PROSITE-ProRule" id="PRU00023"/>
    </source>
</evidence>
<reference evidence="14" key="1">
    <citation type="submission" date="2025-08" db="UniProtKB">
        <authorList>
            <consortium name="Ensembl"/>
        </authorList>
    </citation>
    <scope>IDENTIFICATION</scope>
</reference>
<dbReference type="FunFam" id="3.40.710.10:FF:000002">
    <property type="entry name" value="glutaminase kidney isoform, mitochondrial"/>
    <property type="match status" value="1"/>
</dbReference>
<keyword evidence="6" id="KW-0809">Transit peptide</keyword>
<feature type="repeat" description="ANK" evidence="11">
    <location>
        <begin position="519"/>
        <end position="541"/>
    </location>
</feature>
<dbReference type="InterPro" id="IPR036770">
    <property type="entry name" value="Ankyrin_rpt-contain_sf"/>
</dbReference>
<gene>
    <name evidence="14" type="primary">glsb</name>
</gene>
<accession>A0A673G4Y1</accession>
<dbReference type="SUPFAM" id="SSF56601">
    <property type="entry name" value="beta-lactamase/transpeptidase-like"/>
    <property type="match status" value="1"/>
</dbReference>
<dbReference type="Pfam" id="PF12796">
    <property type="entry name" value="Ank_2"/>
    <property type="match status" value="1"/>
</dbReference>
<evidence type="ECO:0000259" key="13">
    <source>
        <dbReference type="Pfam" id="PF17959"/>
    </source>
</evidence>
<dbReference type="InterPro" id="IPR015868">
    <property type="entry name" value="Glutaminase"/>
</dbReference>
<dbReference type="PANTHER" id="PTHR12544:SF49">
    <property type="entry name" value="GLUTAMINASE KIDNEY ISOFORM, MITOCHONDRIAL"/>
    <property type="match status" value="1"/>
</dbReference>
<evidence type="ECO:0000256" key="8">
    <source>
        <dbReference type="ARBA" id="ARBA00023043"/>
    </source>
</evidence>
<dbReference type="Gene3D" id="1.25.40.20">
    <property type="entry name" value="Ankyrin repeat-containing domain"/>
    <property type="match status" value="1"/>
</dbReference>
<dbReference type="GO" id="GO:0006537">
    <property type="term" value="P:glutamate biosynthetic process"/>
    <property type="evidence" value="ECO:0007669"/>
    <property type="project" value="TreeGrafter"/>
</dbReference>
<feature type="compositionally biased region" description="Basic and acidic residues" evidence="12">
    <location>
        <begin position="587"/>
        <end position="597"/>
    </location>
</feature>
<dbReference type="Ensembl" id="ENSSRHT00000007119.1">
    <property type="protein sequence ID" value="ENSSRHP00000006889.1"/>
    <property type="gene ID" value="ENSSRHG00000004100.1"/>
</dbReference>
<comment type="subcellular location">
    <subcellularLocation>
        <location evidence="1">Mitochondrion</location>
    </subcellularLocation>
</comment>
<evidence type="ECO:0000256" key="4">
    <source>
        <dbReference type="ARBA" id="ARBA00022737"/>
    </source>
</evidence>
<dbReference type="GO" id="GO:0004359">
    <property type="term" value="F:glutaminase activity"/>
    <property type="evidence" value="ECO:0007669"/>
    <property type="project" value="UniProtKB-EC"/>
</dbReference>
<dbReference type="NCBIfam" id="TIGR03814">
    <property type="entry name" value="Gln_ase"/>
    <property type="match status" value="1"/>
</dbReference>
<keyword evidence="8 11" id="KW-0040">ANK repeat</keyword>
<proteinExistence type="inferred from homology"/>
<dbReference type="FunFam" id="1.10.238.210:FF:000001">
    <property type="entry name" value="Glutaminase kidney isoform, mitochondrial"/>
    <property type="match status" value="1"/>
</dbReference>
<evidence type="ECO:0000256" key="1">
    <source>
        <dbReference type="ARBA" id="ARBA00004173"/>
    </source>
</evidence>
<evidence type="ECO:0000256" key="7">
    <source>
        <dbReference type="ARBA" id="ARBA00022990"/>
    </source>
</evidence>
<dbReference type="HAMAP" id="MF_00313">
    <property type="entry name" value="Glutaminase"/>
    <property type="match status" value="1"/>
</dbReference>
<dbReference type="InterPro" id="IPR012338">
    <property type="entry name" value="Beta-lactam/transpept-like"/>
</dbReference>
<dbReference type="Proteomes" id="UP000472270">
    <property type="component" value="Unassembled WGS sequence"/>
</dbReference>
<dbReference type="EC" id="3.5.1.2" evidence="3"/>
<feature type="region of interest" description="Disordered" evidence="12">
    <location>
        <begin position="21"/>
        <end position="41"/>
    </location>
</feature>
<organism evidence="14 15">
    <name type="scientific">Sinocyclocheilus rhinocerous</name>
    <dbReference type="NCBI Taxonomy" id="307959"/>
    <lineage>
        <taxon>Eukaryota</taxon>
        <taxon>Metazoa</taxon>
        <taxon>Chordata</taxon>
        <taxon>Craniata</taxon>
        <taxon>Vertebrata</taxon>
        <taxon>Euteleostomi</taxon>
        <taxon>Actinopterygii</taxon>
        <taxon>Neopterygii</taxon>
        <taxon>Teleostei</taxon>
        <taxon>Ostariophysi</taxon>
        <taxon>Cypriniformes</taxon>
        <taxon>Cyprinidae</taxon>
        <taxon>Cyprininae</taxon>
        <taxon>Sinocyclocheilus</taxon>
    </lineage>
</organism>
<protein>
    <recommendedName>
        <fullName evidence="3">glutaminase</fullName>
        <ecNumber evidence="3">3.5.1.2</ecNumber>
    </recommendedName>
</protein>
<dbReference type="PROSITE" id="PS50088">
    <property type="entry name" value="ANK_REPEAT"/>
    <property type="match status" value="1"/>
</dbReference>
<evidence type="ECO:0000256" key="12">
    <source>
        <dbReference type="SAM" id="MobiDB-lite"/>
    </source>
</evidence>
<keyword evidence="9" id="KW-0496">Mitochondrion</keyword>
<dbReference type="GO" id="GO:0006543">
    <property type="term" value="P:L-glutamine catabolic process"/>
    <property type="evidence" value="ECO:0007669"/>
    <property type="project" value="TreeGrafter"/>
</dbReference>
<dbReference type="Pfam" id="PF04960">
    <property type="entry name" value="Glutaminase"/>
    <property type="match status" value="1"/>
</dbReference>
<evidence type="ECO:0000256" key="6">
    <source>
        <dbReference type="ARBA" id="ARBA00022946"/>
    </source>
</evidence>
<evidence type="ECO:0000313" key="15">
    <source>
        <dbReference type="Proteomes" id="UP000472270"/>
    </source>
</evidence>
<dbReference type="GO" id="GO:0005739">
    <property type="term" value="C:mitochondrion"/>
    <property type="evidence" value="ECO:0007669"/>
    <property type="project" value="UniProtKB-SubCell"/>
</dbReference>
<dbReference type="Gene3D" id="1.10.238.210">
    <property type="match status" value="1"/>
</dbReference>
<dbReference type="InterPro" id="IPR002110">
    <property type="entry name" value="Ankyrin_rpt"/>
</dbReference>
<dbReference type="PROSITE" id="PS50297">
    <property type="entry name" value="ANK_REP_REGION"/>
    <property type="match status" value="1"/>
</dbReference>
<sequence length="603" mass="66976">MGEQLGLRCLAQGSHLSRGIEGGESAGYSLPPPTIPAGPETRTHDLQVTSPTLYPLDHNCPTKRKAGILPCLEDLLFYSIAEGQERIPAHKFITALKATGLRTGDPRLKECMDMLKVTLKSTSDGVMLDRHLFKKCVQSNIVLLTQAFRKKFVIPDFQPFASQIDALYEKARNLSGGLVADYIPQLAKFSPDLWAVSICTVDGQRHTVGDTKVPFCLQSCVKPLKYAIAVHDHGTEYVHRFIGKEPSGLRFNKLFLDEDGKDYNHQLQHDCFFLQSILQCQGASNAEKFDYMMSFLKMMAGNEYVGFSNATFQSERESGDRNFAIGYYLKEKKCFPDGTDMTAVLDLYFQLCSIEVTCESASVMAATLANGGFCPITGERVLSPESVRDTLSLMHSCGMYDFSGQFAFHVGLPAKSGVSGGILLVVPNVMGIMCWSPPLDKLGNSVRGIQFCTDLVSLFNFHNYDNLRHFAKKLDPRREGGEQRVKSVINLLFAAYTGDVSALRRFALSSVDMEQRDYDSRTALHVAAAEGHIEVVRFLLEACKVNPGPKDRWGNTPIDEATHFGHHEVLALLQEYNNKYNPPVNTDADKESTEKNLDGMLET</sequence>
<evidence type="ECO:0000256" key="3">
    <source>
        <dbReference type="ARBA" id="ARBA00012918"/>
    </source>
</evidence>
<reference evidence="14" key="2">
    <citation type="submission" date="2025-09" db="UniProtKB">
        <authorList>
            <consortium name="Ensembl"/>
        </authorList>
    </citation>
    <scope>IDENTIFICATION</scope>
</reference>
<keyword evidence="15" id="KW-1185">Reference proteome</keyword>
<dbReference type="InterPro" id="IPR041541">
    <property type="entry name" value="Glutaminase_EF-hand"/>
</dbReference>
<dbReference type="FunFam" id="1.25.40.20:FF:000019">
    <property type="entry name" value="Glutaminase liver isoform, mitochondrial"/>
    <property type="match status" value="1"/>
</dbReference>
<comment type="catalytic activity">
    <reaction evidence="10">
        <text>L-glutamine + H2O = L-glutamate + NH4(+)</text>
        <dbReference type="Rhea" id="RHEA:15889"/>
        <dbReference type="ChEBI" id="CHEBI:15377"/>
        <dbReference type="ChEBI" id="CHEBI:28938"/>
        <dbReference type="ChEBI" id="CHEBI:29985"/>
        <dbReference type="ChEBI" id="CHEBI:58359"/>
        <dbReference type="EC" id="3.5.1.2"/>
    </reaction>
</comment>
<evidence type="ECO:0000256" key="2">
    <source>
        <dbReference type="ARBA" id="ARBA00011076"/>
    </source>
</evidence>
<dbReference type="PANTHER" id="PTHR12544">
    <property type="entry name" value="GLUTAMINASE"/>
    <property type="match status" value="1"/>
</dbReference>
<feature type="domain" description="Glutaminase EF-hand" evidence="13">
    <location>
        <begin position="73"/>
        <end position="155"/>
    </location>
</feature>
<evidence type="ECO:0000256" key="10">
    <source>
        <dbReference type="ARBA" id="ARBA00049534"/>
    </source>
</evidence>
<dbReference type="AlphaFoldDB" id="A0A673G4Y1"/>
<keyword evidence="5" id="KW-0378">Hydrolase</keyword>
<name>A0A673G4Y1_9TELE</name>
<evidence type="ECO:0000256" key="9">
    <source>
        <dbReference type="ARBA" id="ARBA00023128"/>
    </source>
</evidence>
<comment type="similarity">
    <text evidence="2">Belongs to the glutaminase family.</text>
</comment>
<dbReference type="SMART" id="SM00248">
    <property type="entry name" value="ANK"/>
    <property type="match status" value="2"/>
</dbReference>
<keyword evidence="4" id="KW-0677">Repeat</keyword>
<dbReference type="Pfam" id="PF17959">
    <property type="entry name" value="EF-hand_14"/>
    <property type="match status" value="1"/>
</dbReference>
<feature type="region of interest" description="Disordered" evidence="12">
    <location>
        <begin position="580"/>
        <end position="603"/>
    </location>
</feature>
<evidence type="ECO:0000256" key="5">
    <source>
        <dbReference type="ARBA" id="ARBA00022801"/>
    </source>
</evidence>
<dbReference type="SUPFAM" id="SSF48403">
    <property type="entry name" value="Ankyrin repeat"/>
    <property type="match status" value="1"/>
</dbReference>